<keyword evidence="2" id="KW-1185">Reference proteome</keyword>
<name>A0A9P5UXK0_9FUNG</name>
<accession>A0A9P5UXK0</accession>
<proteinExistence type="predicted"/>
<dbReference type="Proteomes" id="UP000748756">
    <property type="component" value="Unassembled WGS sequence"/>
</dbReference>
<sequence>MAVSTYVTVNAYTRSKAIACLDGLRLAAASNCEKKHYSATFQGCTCMYKFGANIVNDRNAATENWFQYIKDRVNDASFHGSTVFEYDINGPDMIGAI</sequence>
<comment type="caution">
    <text evidence="1">The sequence shown here is derived from an EMBL/GenBank/DDBJ whole genome shotgun (WGS) entry which is preliminary data.</text>
</comment>
<dbReference type="EMBL" id="JAAAUQ010002386">
    <property type="protein sequence ID" value="KAF9124198.1"/>
    <property type="molecule type" value="Genomic_DNA"/>
</dbReference>
<evidence type="ECO:0000313" key="1">
    <source>
        <dbReference type="EMBL" id="KAF9124198.1"/>
    </source>
</evidence>
<evidence type="ECO:0000313" key="2">
    <source>
        <dbReference type="Proteomes" id="UP000748756"/>
    </source>
</evidence>
<feature type="non-terminal residue" evidence="1">
    <location>
        <position position="97"/>
    </location>
</feature>
<dbReference type="AlphaFoldDB" id="A0A9P5UXK0"/>
<gene>
    <name evidence="1" type="ORF">BG015_005141</name>
</gene>
<dbReference type="OrthoDB" id="2317795at2759"/>
<organism evidence="1 2">
    <name type="scientific">Linnemannia schmuckeri</name>
    <dbReference type="NCBI Taxonomy" id="64567"/>
    <lineage>
        <taxon>Eukaryota</taxon>
        <taxon>Fungi</taxon>
        <taxon>Fungi incertae sedis</taxon>
        <taxon>Mucoromycota</taxon>
        <taxon>Mortierellomycotina</taxon>
        <taxon>Mortierellomycetes</taxon>
        <taxon>Mortierellales</taxon>
        <taxon>Mortierellaceae</taxon>
        <taxon>Linnemannia</taxon>
    </lineage>
</organism>
<reference evidence="1" key="1">
    <citation type="journal article" date="2020" name="Fungal Divers.">
        <title>Resolving the Mortierellaceae phylogeny through synthesis of multi-gene phylogenetics and phylogenomics.</title>
        <authorList>
            <person name="Vandepol N."/>
            <person name="Liber J."/>
            <person name="Desiro A."/>
            <person name="Na H."/>
            <person name="Kennedy M."/>
            <person name="Barry K."/>
            <person name="Grigoriev I.V."/>
            <person name="Miller A.N."/>
            <person name="O'Donnell K."/>
            <person name="Stajich J.E."/>
            <person name="Bonito G."/>
        </authorList>
    </citation>
    <scope>NUCLEOTIDE SEQUENCE</scope>
    <source>
        <strain evidence="1">NRRL 6426</strain>
    </source>
</reference>
<protein>
    <submittedName>
        <fullName evidence="1">Uncharacterized protein</fullName>
    </submittedName>
</protein>